<protein>
    <submittedName>
        <fullName evidence="7">PQQ-dependent sugar dehydrogenase</fullName>
    </submittedName>
</protein>
<keyword evidence="2 4" id="KW-0479">Metal-binding</keyword>
<dbReference type="KEGG" id="tsph:KIH39_12805"/>
<dbReference type="NCBIfam" id="TIGR02603">
    <property type="entry name" value="CxxCH_TIGR02603"/>
    <property type="match status" value="1"/>
</dbReference>
<dbReference type="GO" id="GO:0009055">
    <property type="term" value="F:electron transfer activity"/>
    <property type="evidence" value="ECO:0007669"/>
    <property type="project" value="InterPro"/>
</dbReference>
<dbReference type="SUPFAM" id="SSF48371">
    <property type="entry name" value="ARM repeat"/>
    <property type="match status" value="1"/>
</dbReference>
<dbReference type="PROSITE" id="PS51007">
    <property type="entry name" value="CYTC"/>
    <property type="match status" value="1"/>
</dbReference>
<dbReference type="InterPro" id="IPR013428">
    <property type="entry name" value="Membrane-bound_put_N"/>
</dbReference>
<evidence type="ECO:0000313" key="7">
    <source>
        <dbReference type="EMBL" id="QVL34747.1"/>
    </source>
</evidence>
<dbReference type="SUPFAM" id="SSF46626">
    <property type="entry name" value="Cytochrome c"/>
    <property type="match status" value="1"/>
</dbReference>
<dbReference type="SUPFAM" id="SSF50952">
    <property type="entry name" value="Soluble quinoprotein glucose dehydrogenase"/>
    <property type="match status" value="1"/>
</dbReference>
<proteinExistence type="predicted"/>
<evidence type="ECO:0000256" key="4">
    <source>
        <dbReference type="PROSITE-ProRule" id="PRU00433"/>
    </source>
</evidence>
<gene>
    <name evidence="7" type="ORF">KIH39_12805</name>
</gene>
<dbReference type="InterPro" id="IPR009056">
    <property type="entry name" value="Cyt_c-like_dom"/>
</dbReference>
<dbReference type="InterPro" id="IPR011041">
    <property type="entry name" value="Quinoprot_gluc/sorb_DH_b-prop"/>
</dbReference>
<keyword evidence="5" id="KW-0732">Signal</keyword>
<keyword evidence="1 4" id="KW-0349">Heme</keyword>
<dbReference type="GO" id="GO:0020037">
    <property type="term" value="F:heme binding"/>
    <property type="evidence" value="ECO:0007669"/>
    <property type="project" value="InterPro"/>
</dbReference>
<dbReference type="Pfam" id="PF23500">
    <property type="entry name" value="DUF7133"/>
    <property type="match status" value="1"/>
</dbReference>
<accession>A0A8E6EXC8</accession>
<organism evidence="7 8">
    <name type="scientific">Telmatocola sphagniphila</name>
    <dbReference type="NCBI Taxonomy" id="1123043"/>
    <lineage>
        <taxon>Bacteria</taxon>
        <taxon>Pseudomonadati</taxon>
        <taxon>Planctomycetota</taxon>
        <taxon>Planctomycetia</taxon>
        <taxon>Gemmatales</taxon>
        <taxon>Gemmataceae</taxon>
    </lineage>
</organism>
<feature type="signal peptide" evidence="5">
    <location>
        <begin position="1"/>
        <end position="21"/>
    </location>
</feature>
<evidence type="ECO:0000256" key="3">
    <source>
        <dbReference type="ARBA" id="ARBA00023004"/>
    </source>
</evidence>
<evidence type="ECO:0000313" key="8">
    <source>
        <dbReference type="Proteomes" id="UP000676194"/>
    </source>
</evidence>
<dbReference type="Gene3D" id="2.60.120.260">
    <property type="entry name" value="Galactose-binding domain-like"/>
    <property type="match status" value="1"/>
</dbReference>
<dbReference type="InterPro" id="IPR016024">
    <property type="entry name" value="ARM-type_fold"/>
</dbReference>
<reference evidence="7" key="1">
    <citation type="submission" date="2021-05" db="EMBL/GenBank/DDBJ databases">
        <title>Complete genome sequence of the cellulolytic planctomycete Telmatocola sphagniphila SP2T and characterization of the first cellulase from planctomycetes.</title>
        <authorList>
            <person name="Rakitin A.L."/>
            <person name="Beletsky A.V."/>
            <person name="Naumoff D.G."/>
            <person name="Kulichevskaya I.S."/>
            <person name="Mardanov A.V."/>
            <person name="Ravin N.V."/>
            <person name="Dedysh S.N."/>
        </authorList>
    </citation>
    <scope>NUCLEOTIDE SEQUENCE</scope>
    <source>
        <strain evidence="7">SP2T</strain>
    </source>
</reference>
<keyword evidence="3 4" id="KW-0408">Iron</keyword>
<dbReference type="RefSeq" id="WP_213500044.1">
    <property type="nucleotide sequence ID" value="NZ_CP074694.1"/>
</dbReference>
<dbReference type="Gene3D" id="1.25.10.10">
    <property type="entry name" value="Leucine-rich Repeat Variant"/>
    <property type="match status" value="1"/>
</dbReference>
<dbReference type="InterPro" id="IPR011989">
    <property type="entry name" value="ARM-like"/>
</dbReference>
<dbReference type="InterPro" id="IPR036909">
    <property type="entry name" value="Cyt_c-like_dom_sf"/>
</dbReference>
<evidence type="ECO:0000259" key="6">
    <source>
        <dbReference type="PROSITE" id="PS51007"/>
    </source>
</evidence>
<dbReference type="Proteomes" id="UP000676194">
    <property type="component" value="Chromosome"/>
</dbReference>
<keyword evidence="8" id="KW-1185">Reference proteome</keyword>
<dbReference type="NCBIfam" id="TIGR02604">
    <property type="entry name" value="Piru_Ver_Nterm"/>
    <property type="match status" value="1"/>
</dbReference>
<name>A0A8E6EXC8_9BACT</name>
<evidence type="ECO:0000256" key="5">
    <source>
        <dbReference type="SAM" id="SignalP"/>
    </source>
</evidence>
<dbReference type="Gene3D" id="2.120.10.30">
    <property type="entry name" value="TolB, C-terminal domain"/>
    <property type="match status" value="1"/>
</dbReference>
<feature type="chain" id="PRO_5034711377" evidence="5">
    <location>
        <begin position="22"/>
        <end position="1189"/>
    </location>
</feature>
<sequence length="1189" mass="132150">MLRLFLVAALALSLWNNRAAAQVPPEKSISTMKVSPDLKVELFASEPMLINPTAMDIDHKGRVWITEAVNYRRKNFGRPILRPEGDRIVVLTDKTGEGKATEAVTFYQSPELIAPLGICVVPYADGKGQKVFVAQSPNIWVFEDKDGDLKADGPPKVLLTGFGGFDHDHGVHGLSIGPDNKLYFTVGDQGVKDLQSSDGKGRKWTSNNTDCRAGTVWRCDQDGTHLELIAHNFRNNYECCVNSFGEIWLSDNDDDGNQQTRICYVMPGGNYGYHPRGPGESHWHEEQPGIVHKVLRTGFGSPTGITFYEGTLMPERFQGELLHCDAGPREVRRFKRIPRGAGYELEKEVILTSTDNWFRPVDVRVAPDGSIFVCDWYDPGVGGHGMGDWTRGRVYRITPKEHKGYKIPSYNLNADDDLLAGFNNPNLATRNYIRAALVKAKEDQRFSVLFNALRSSENKNTTSARALYAFSTMMYPQYLDRICDTVLYNSHFQPIWTTLIRIVDETRHPVSFDKFLPSAEKKSFESWLNNTDIEQRTELLLVSRNMPAEAISKFFYEQAKSWNGQDRFYLSALNIACGTEPTRRAALLADFEKNFPEWNDKVADLVWELRPKSMLTKLGTLLDDPKLTATQKSRVIDILASSDEAEAGKSLLALLGKTASPEIRDRILDNLKRFLPGKWNSLRQAPELTQAIAKLIGDKSTAVAGLGLIAVSKRNEMLEKVESLIHNKEMPLEVRQKAVLTLGSLWNSNTIEILHHLLMEKELAPKAVEALGVILDEAGRRQTETSVHAIKLLTTALTQPEFAALRSQILGVLAGSRPGVQYLISEQEKKKLPAELVMEAGRLARNTPHQDLRNRAMIAFPVTAGKLDPKKLPAISELIKRNGNAEHGKTLLLASLKNESQCLRCHMVRGIGGNIGPDLSMIGKKAAGKENLYDSILTPSKAIADQYIQWTIVDEGGQSVTGLLVGETETEVAIRDANGKDTKIPLKSIEQRKKSLVSLMPDNLVATMSESDLIDLVEYLTTLKTASLTPESFQIVGPFPNDESDSGLRTAFEPEKGPINLGAKYKGKEGDVTWRTIKSNGGGYFDLKSFHAPKSDLITSYVYQTIESPKDQAAVLLLGHDDGVKLWVNGKEVYNDASHVAAQPEQQKIPVTLKKGKNEILMKIINGDGEHGFYFALTSEEELKLAGKK</sequence>
<dbReference type="PANTHER" id="PTHR33546:SF1">
    <property type="entry name" value="LARGE, MULTIFUNCTIONAL SECRETED PROTEIN"/>
    <property type="match status" value="1"/>
</dbReference>
<dbReference type="EMBL" id="CP074694">
    <property type="protein sequence ID" value="QVL34747.1"/>
    <property type="molecule type" value="Genomic_DNA"/>
</dbReference>
<feature type="domain" description="Cytochrome c" evidence="6">
    <location>
        <begin position="883"/>
        <end position="1024"/>
    </location>
</feature>
<evidence type="ECO:0000256" key="2">
    <source>
        <dbReference type="ARBA" id="ARBA00022723"/>
    </source>
</evidence>
<dbReference type="Gene3D" id="1.10.760.10">
    <property type="entry name" value="Cytochrome c-like domain"/>
    <property type="match status" value="1"/>
</dbReference>
<dbReference type="PANTHER" id="PTHR33546">
    <property type="entry name" value="LARGE, MULTIFUNCTIONAL SECRETED PROTEIN-RELATED"/>
    <property type="match status" value="1"/>
</dbReference>
<dbReference type="InterPro" id="IPR011042">
    <property type="entry name" value="6-blade_b-propeller_TolB-like"/>
</dbReference>
<dbReference type="GO" id="GO:0046872">
    <property type="term" value="F:metal ion binding"/>
    <property type="evidence" value="ECO:0007669"/>
    <property type="project" value="UniProtKB-KW"/>
</dbReference>
<dbReference type="InterPro" id="IPR013427">
    <property type="entry name" value="Haem-bd_dom_put"/>
</dbReference>
<evidence type="ECO:0000256" key="1">
    <source>
        <dbReference type="ARBA" id="ARBA00022617"/>
    </source>
</evidence>
<dbReference type="AlphaFoldDB" id="A0A8E6EXC8"/>
<dbReference type="InterPro" id="IPR055557">
    <property type="entry name" value="DUF7133"/>
</dbReference>